<reference evidence="9" key="1">
    <citation type="submission" date="2022-10" db="EMBL/GenBank/DDBJ databases">
        <title>The complete genomes of actinobacterial strains from the NBC collection.</title>
        <authorList>
            <person name="Joergensen T.S."/>
            <person name="Alvarez Arevalo M."/>
            <person name="Sterndorff E.B."/>
            <person name="Faurdal D."/>
            <person name="Vuksanovic O."/>
            <person name="Mourched A.-S."/>
            <person name="Charusanti P."/>
            <person name="Shaw S."/>
            <person name="Blin K."/>
            <person name="Weber T."/>
        </authorList>
    </citation>
    <scope>NUCLEOTIDE SEQUENCE</scope>
    <source>
        <strain evidence="9">NBC_01432</strain>
    </source>
</reference>
<evidence type="ECO:0000259" key="8">
    <source>
        <dbReference type="Pfam" id="PF02687"/>
    </source>
</evidence>
<evidence type="ECO:0000256" key="2">
    <source>
        <dbReference type="ARBA" id="ARBA00022475"/>
    </source>
</evidence>
<dbReference type="Pfam" id="PF02687">
    <property type="entry name" value="FtsX"/>
    <property type="match status" value="2"/>
</dbReference>
<evidence type="ECO:0000256" key="7">
    <source>
        <dbReference type="SAM" id="Phobius"/>
    </source>
</evidence>
<organism evidence="9 10">
    <name type="scientific">Streptomyces niveus</name>
    <name type="common">Streptomyces spheroides</name>
    <dbReference type="NCBI Taxonomy" id="193462"/>
    <lineage>
        <taxon>Bacteria</taxon>
        <taxon>Bacillati</taxon>
        <taxon>Actinomycetota</taxon>
        <taxon>Actinomycetes</taxon>
        <taxon>Kitasatosporales</taxon>
        <taxon>Streptomycetaceae</taxon>
        <taxon>Streptomyces</taxon>
    </lineage>
</organism>
<feature type="transmembrane region" description="Helical" evidence="7">
    <location>
        <begin position="692"/>
        <end position="718"/>
    </location>
</feature>
<keyword evidence="5 7" id="KW-0472">Membrane</keyword>
<keyword evidence="10" id="KW-1185">Reference proteome</keyword>
<dbReference type="Proteomes" id="UP001432209">
    <property type="component" value="Chromosome"/>
</dbReference>
<name>A0ABZ1ZZ22_STRNV</name>
<protein>
    <submittedName>
        <fullName evidence="9">FtsX-like permease family protein</fullName>
    </submittedName>
</protein>
<evidence type="ECO:0000256" key="1">
    <source>
        <dbReference type="ARBA" id="ARBA00004651"/>
    </source>
</evidence>
<dbReference type="PANTHER" id="PTHR30572">
    <property type="entry name" value="MEMBRANE COMPONENT OF TRANSPORTER-RELATED"/>
    <property type="match status" value="1"/>
</dbReference>
<feature type="domain" description="ABC3 transporter permease C-terminal" evidence="8">
    <location>
        <begin position="651"/>
        <end position="766"/>
    </location>
</feature>
<feature type="transmembrane region" description="Helical" evidence="7">
    <location>
        <begin position="417"/>
        <end position="437"/>
    </location>
</feature>
<gene>
    <name evidence="9" type="ORF">OG442_02175</name>
</gene>
<feature type="domain" description="ABC3 transporter permease C-terminal" evidence="8">
    <location>
        <begin position="254"/>
        <end position="367"/>
    </location>
</feature>
<evidence type="ECO:0000313" key="9">
    <source>
        <dbReference type="EMBL" id="WUX50453.1"/>
    </source>
</evidence>
<dbReference type="PANTHER" id="PTHR30572:SF4">
    <property type="entry name" value="ABC TRANSPORTER PERMEASE YTRF"/>
    <property type="match status" value="1"/>
</dbReference>
<dbReference type="InterPro" id="IPR050250">
    <property type="entry name" value="Macrolide_Exporter_MacB"/>
</dbReference>
<feature type="transmembrane region" description="Helical" evidence="7">
    <location>
        <begin position="738"/>
        <end position="763"/>
    </location>
</feature>
<keyword evidence="2" id="KW-1003">Cell membrane</keyword>
<proteinExistence type="inferred from homology"/>
<comment type="subcellular location">
    <subcellularLocation>
        <location evidence="1">Cell membrane</location>
        <topology evidence="1">Multi-pass membrane protein</topology>
    </subcellularLocation>
</comment>
<keyword evidence="3 7" id="KW-0812">Transmembrane</keyword>
<accession>A0ABZ1ZZ22</accession>
<keyword evidence="4 7" id="KW-1133">Transmembrane helix</keyword>
<feature type="transmembrane region" description="Helical" evidence="7">
    <location>
        <begin position="247"/>
        <end position="272"/>
    </location>
</feature>
<dbReference type="EMBL" id="CP109495">
    <property type="protein sequence ID" value="WUX50453.1"/>
    <property type="molecule type" value="Genomic_DNA"/>
</dbReference>
<feature type="transmembrane region" description="Helical" evidence="7">
    <location>
        <begin position="643"/>
        <end position="671"/>
    </location>
</feature>
<evidence type="ECO:0000313" key="10">
    <source>
        <dbReference type="Proteomes" id="UP001432209"/>
    </source>
</evidence>
<evidence type="ECO:0000256" key="6">
    <source>
        <dbReference type="ARBA" id="ARBA00038076"/>
    </source>
</evidence>
<feature type="transmembrane region" description="Helical" evidence="7">
    <location>
        <begin position="343"/>
        <end position="362"/>
    </location>
</feature>
<dbReference type="InterPro" id="IPR003838">
    <property type="entry name" value="ABC3_permease_C"/>
</dbReference>
<evidence type="ECO:0000256" key="4">
    <source>
        <dbReference type="ARBA" id="ARBA00022989"/>
    </source>
</evidence>
<sequence>MSALGRVVRSGVGRRRVQTLVIGLATLMAVTASVLAGSLLVASSGPFDDAFARQRGAHLNAQLDAGRATAAQLSASGETAGVSAASGPFGTVSVAPRHGAMPLPPLTVVGRDTPEGPVDELTLTTGSWAGRPGEIVLSAGDGGGQAPLGTRLDFPELPGAPSLEVVGTARSAGRTADAWVAPSQIASLTPSGRVGAYQMLYRFDAAATTADVRKGRAAVTASVPAGAVTGAQSWLTVRKAAARDTALFVPFLVAFGVLGLVMSVLVVGNVVAGSVGTGLRRIGILKAVGCTPSQVVRAYMAQALVPAAAGVGLGLLAGNLLAVPLLSETADAYGTSGLSVAPWIDVVVAAGALGVVTVTAWVSAWRAGRLRTVDALAVGRVPAAGRGRWAARRAAGLPLPRAVGLGLARPFARPARAAAMVAAVLFGAMTVTFAVGLSSSLSEVLSARNHDVADVTVGVSGQRQGPPGGAPGAAAAPAAIAAAIEALPGTEKYYGSATAEATVAGANGSTRITAFSGDASWGGYRMVSGRWFDAAAEAVVPTQFLAATGTAVGDEVTLHVQGSAVTVRVVGEVLDPRMDGMLVYTDAATLTRAVPDLPATGHHIAVSPGTDVGGYVKELNSALKPLGVTAQGREAADGGEVILVLNALTAILTLMLVAVAGLGVLGGVVLDTVERVRDLGVYKALGMTPRQIVAMVLTSVALPGLAGGALGVPAGVALHAMVMPAMGHSAGLRLPDSVIAVHGTPELLALGLGGVLIAVLGALPPAGWAARTRTVTALRTE</sequence>
<feature type="transmembrane region" description="Helical" evidence="7">
    <location>
        <begin position="20"/>
        <end position="42"/>
    </location>
</feature>
<comment type="similarity">
    <text evidence="6">Belongs to the ABC-4 integral membrane protein family.</text>
</comment>
<dbReference type="RefSeq" id="WP_329074056.1">
    <property type="nucleotide sequence ID" value="NZ_CP109495.1"/>
</dbReference>
<evidence type="ECO:0000256" key="3">
    <source>
        <dbReference type="ARBA" id="ARBA00022692"/>
    </source>
</evidence>
<evidence type="ECO:0000256" key="5">
    <source>
        <dbReference type="ARBA" id="ARBA00023136"/>
    </source>
</evidence>
<feature type="transmembrane region" description="Helical" evidence="7">
    <location>
        <begin position="303"/>
        <end position="323"/>
    </location>
</feature>